<feature type="transmembrane region" description="Helical" evidence="1">
    <location>
        <begin position="242"/>
        <end position="262"/>
    </location>
</feature>
<dbReference type="Gene3D" id="3.80.10.10">
    <property type="entry name" value="Ribonuclease Inhibitor"/>
    <property type="match status" value="1"/>
</dbReference>
<keyword evidence="1" id="KW-0472">Membrane</keyword>
<evidence type="ECO:0000256" key="1">
    <source>
        <dbReference type="SAM" id="Phobius"/>
    </source>
</evidence>
<evidence type="ECO:0000313" key="2">
    <source>
        <dbReference type="EMBL" id="PIO06846.1"/>
    </source>
</evidence>
<dbReference type="PANTHER" id="PTHR25480:SF0">
    <property type="entry name" value="C-MAF-INDUCING PROTEIN"/>
    <property type="match status" value="1"/>
</dbReference>
<dbReference type="PANTHER" id="PTHR25480">
    <property type="entry name" value="LEUCINE-RICH REPEAT-CONTAINING PROTEIN 73"/>
    <property type="match status" value="1"/>
</dbReference>
<accession>A0A2G9PU28</accession>
<dbReference type="EMBL" id="KV922453">
    <property type="protein sequence ID" value="PIO06846.1"/>
    <property type="molecule type" value="Genomic_DNA"/>
</dbReference>
<name>A0A2G9PU28_AQUCT</name>
<dbReference type="SUPFAM" id="SSF52047">
    <property type="entry name" value="RNI-like"/>
    <property type="match status" value="1"/>
</dbReference>
<keyword evidence="1" id="KW-0812">Transmembrane</keyword>
<gene>
    <name evidence="2" type="ORF">AB205_0077410</name>
</gene>
<sequence>VHILMGSCYKTKKFLLSLAENKLGPCMLLALRGNQTMVEILCLMLEYNIIENNDTQLQIISTLESTDVGKKMYEQLCDRQRELKELMSGKLVTSIGKSLHYIYLYFITTQTVDIFALVYILKEALCLQDADLARLLSSGSFGNLENLSLAFTNVTSACAEQLIKLPSLKQLNLWSTQFGDAGLRVLSEHLTALQVLNLCETPVTDAGLLALSSMKSLCSLNMNSTKLSADTYEDLKVSPETIYLLLYTVNAVLLQVALLFAYSS</sequence>
<evidence type="ECO:0008006" key="3">
    <source>
        <dbReference type="Google" id="ProtNLM"/>
    </source>
</evidence>
<dbReference type="AlphaFoldDB" id="A0A2G9PU28"/>
<dbReference type="OrthoDB" id="10056090at2759"/>
<protein>
    <recommendedName>
        <fullName evidence="3">NACHT LRR and PYD domain-containing protein</fullName>
    </recommendedName>
</protein>
<reference evidence="2" key="1">
    <citation type="submission" date="2017-08" db="EMBL/GenBank/DDBJ databases">
        <title>Assembly of the North American Bullfrog Genome.</title>
        <authorList>
            <person name="Warren R.L."/>
            <person name="Vandervalk B.P."/>
            <person name="Kucuk E."/>
            <person name="Birol I."/>
            <person name="Helbing C."/>
            <person name="Pandoh P."/>
            <person name="Behsaz B."/>
            <person name="Mohamadi H."/>
            <person name="Chu J."/>
            <person name="Jackman S."/>
            <person name="Hammond S.A."/>
            <person name="Veldhoen N."/>
            <person name="Kirk H."/>
            <person name="Zhao Y."/>
            <person name="Coope R."/>
            <person name="Pleasance S."/>
            <person name="Moore R."/>
            <person name="Holt R."/>
        </authorList>
    </citation>
    <scope>NUCLEOTIDE SEQUENCE</scope>
    <source>
        <strain evidence="2">Bruno</strain>
        <tissue evidence="2">Liver</tissue>
    </source>
</reference>
<dbReference type="InterPro" id="IPR032675">
    <property type="entry name" value="LRR_dom_sf"/>
</dbReference>
<keyword evidence="1" id="KW-1133">Transmembrane helix</keyword>
<dbReference type="GO" id="GO:0005654">
    <property type="term" value="C:nucleoplasm"/>
    <property type="evidence" value="ECO:0007669"/>
    <property type="project" value="TreeGrafter"/>
</dbReference>
<dbReference type="GO" id="GO:0005829">
    <property type="term" value="C:cytosol"/>
    <property type="evidence" value="ECO:0007669"/>
    <property type="project" value="TreeGrafter"/>
</dbReference>
<organism evidence="2">
    <name type="scientific">Aquarana catesbeiana</name>
    <name type="common">American bullfrog</name>
    <name type="synonym">Rana catesbeiana</name>
    <dbReference type="NCBI Taxonomy" id="8400"/>
    <lineage>
        <taxon>Eukaryota</taxon>
        <taxon>Metazoa</taxon>
        <taxon>Chordata</taxon>
        <taxon>Craniata</taxon>
        <taxon>Vertebrata</taxon>
        <taxon>Euteleostomi</taxon>
        <taxon>Amphibia</taxon>
        <taxon>Batrachia</taxon>
        <taxon>Anura</taxon>
        <taxon>Neobatrachia</taxon>
        <taxon>Ranoidea</taxon>
        <taxon>Ranidae</taxon>
        <taxon>Aquarana</taxon>
    </lineage>
</organism>
<proteinExistence type="predicted"/>
<feature type="non-terminal residue" evidence="2">
    <location>
        <position position="1"/>
    </location>
</feature>
<dbReference type="InterPro" id="IPR052813">
    <property type="entry name" value="CMIP"/>
</dbReference>